<evidence type="ECO:0000313" key="2">
    <source>
        <dbReference type="EMBL" id="JAB90659.1"/>
    </source>
</evidence>
<protein>
    <submittedName>
        <fullName evidence="2">Prostaglandin F synthase 1</fullName>
    </submittedName>
</protein>
<dbReference type="AlphaFoldDB" id="W8BLY5"/>
<reference evidence="2" key="1">
    <citation type="submission" date="2013-07" db="EMBL/GenBank/DDBJ databases">
        <authorList>
            <person name="Geib S."/>
        </authorList>
    </citation>
    <scope>NUCLEOTIDE SEQUENCE</scope>
</reference>
<dbReference type="InterPro" id="IPR036812">
    <property type="entry name" value="NAD(P)_OxRdtase_dom_sf"/>
</dbReference>
<dbReference type="InterPro" id="IPR023210">
    <property type="entry name" value="NADP_OxRdtase_dom"/>
</dbReference>
<feature type="domain" description="NADP-dependent oxidoreductase" evidence="1">
    <location>
        <begin position="56"/>
        <end position="335"/>
    </location>
</feature>
<dbReference type="GO" id="GO:0016491">
    <property type="term" value="F:oxidoreductase activity"/>
    <property type="evidence" value="ECO:0007669"/>
    <property type="project" value="InterPro"/>
</dbReference>
<accession>W8BLY5</accession>
<gene>
    <name evidence="2" type="primary">PGFS1</name>
</gene>
<name>W8BLY5_CERCA</name>
<dbReference type="Gene3D" id="3.20.20.100">
    <property type="entry name" value="NADP-dependent oxidoreductase domain"/>
    <property type="match status" value="1"/>
</dbReference>
<dbReference type="OrthoDB" id="416253at2759"/>
<dbReference type="PRINTS" id="PR00069">
    <property type="entry name" value="ALDKETRDTASE"/>
</dbReference>
<reference evidence="2" key="2">
    <citation type="journal article" date="2014" name="BMC Genomics">
        <title>A genomic perspective to assessing quality of mass-reared SIT flies used in Mediterranean fruit fly (Ceratitis capitata) eradication in California.</title>
        <authorList>
            <person name="Calla B."/>
            <person name="Hall B."/>
            <person name="Hou S."/>
            <person name="Geib S.M."/>
        </authorList>
    </citation>
    <scope>NUCLEOTIDE SEQUENCE</scope>
</reference>
<dbReference type="Pfam" id="PF00248">
    <property type="entry name" value="Aldo_ket_red"/>
    <property type="match status" value="1"/>
</dbReference>
<evidence type="ECO:0000259" key="1">
    <source>
        <dbReference type="Pfam" id="PF00248"/>
    </source>
</evidence>
<feature type="non-terminal residue" evidence="2">
    <location>
        <position position="1"/>
    </location>
</feature>
<sequence>FFYYFLTVISDKIRSRNILRNILPIISLYTQVMAFNKFLRLANGPDMPAFGFRTFQIKGDDVSVALNDAIEAGYRLIETSPSYNNQGDVGDVLAAWLNANRIKRDELFIVTNLPVSNNRPQEVEDILRDSLRLLKLDYVDLYLVEAPFAVKMENPETFKRDSVGNAVLDSNTDHIGVWEVMEEMLSMGLTKSIGLGNFNIEQIENIVRTRKIIPHVLQIEYHVYLQQPELINFCRSINITLLTYAALGALNVISEKQRSSVKAKDDAVRILDLPEIREIAAAHKKSPAQVAFRWIIDKKMALTVKSANTERIKANIDIFDFSLTKEEIEKLNALDKNIRYMDFSQYKGVEKHPDYPFLPPKLNAEA</sequence>
<dbReference type="InterPro" id="IPR020471">
    <property type="entry name" value="AKR"/>
</dbReference>
<dbReference type="EMBL" id="GAMC01015896">
    <property type="protein sequence ID" value="JAB90659.1"/>
    <property type="molecule type" value="mRNA"/>
</dbReference>
<dbReference type="PANTHER" id="PTHR11732">
    <property type="entry name" value="ALDO/KETO REDUCTASE"/>
    <property type="match status" value="1"/>
</dbReference>
<proteinExistence type="evidence at transcript level"/>
<organism evidence="2">
    <name type="scientific">Ceratitis capitata</name>
    <name type="common">Mediterranean fruit fly</name>
    <name type="synonym">Tephritis capitata</name>
    <dbReference type="NCBI Taxonomy" id="7213"/>
    <lineage>
        <taxon>Eukaryota</taxon>
        <taxon>Metazoa</taxon>
        <taxon>Ecdysozoa</taxon>
        <taxon>Arthropoda</taxon>
        <taxon>Hexapoda</taxon>
        <taxon>Insecta</taxon>
        <taxon>Pterygota</taxon>
        <taxon>Neoptera</taxon>
        <taxon>Endopterygota</taxon>
        <taxon>Diptera</taxon>
        <taxon>Brachycera</taxon>
        <taxon>Muscomorpha</taxon>
        <taxon>Tephritoidea</taxon>
        <taxon>Tephritidae</taxon>
        <taxon>Ceratitis</taxon>
        <taxon>Ceratitis</taxon>
    </lineage>
</organism>
<dbReference type="SUPFAM" id="SSF51430">
    <property type="entry name" value="NAD(P)-linked oxidoreductase"/>
    <property type="match status" value="1"/>
</dbReference>